<dbReference type="PANTHER" id="PTHR30419">
    <property type="entry name" value="HTH-TYPE TRANSCRIPTIONAL REGULATOR YBHD"/>
    <property type="match status" value="1"/>
</dbReference>
<dbReference type="InterPro" id="IPR050950">
    <property type="entry name" value="HTH-type_LysR_regulators"/>
</dbReference>
<proteinExistence type="inferred from homology"/>
<dbReference type="SUPFAM" id="SSF53850">
    <property type="entry name" value="Periplasmic binding protein-like II"/>
    <property type="match status" value="1"/>
</dbReference>
<dbReference type="InterPro" id="IPR000847">
    <property type="entry name" value="LysR_HTH_N"/>
</dbReference>
<keyword evidence="2" id="KW-0805">Transcription regulation</keyword>
<reference evidence="6 7" key="1">
    <citation type="submission" date="2014-02" db="EMBL/GenBank/DDBJ databases">
        <title>Draft genome sequence of Lysinibacillus manganicus DSM 26584T.</title>
        <authorList>
            <person name="Zhang F."/>
            <person name="Wang G."/>
            <person name="Zhang L."/>
        </authorList>
    </citation>
    <scope>NUCLEOTIDE SEQUENCE [LARGE SCALE GENOMIC DNA]</scope>
    <source>
        <strain evidence="6 7">DSM 26584</strain>
    </source>
</reference>
<evidence type="ECO:0000256" key="2">
    <source>
        <dbReference type="ARBA" id="ARBA00023015"/>
    </source>
</evidence>
<dbReference type="GO" id="GO:0003700">
    <property type="term" value="F:DNA-binding transcription factor activity"/>
    <property type="evidence" value="ECO:0007669"/>
    <property type="project" value="InterPro"/>
</dbReference>
<evidence type="ECO:0000256" key="3">
    <source>
        <dbReference type="ARBA" id="ARBA00023125"/>
    </source>
</evidence>
<dbReference type="Pfam" id="PF03466">
    <property type="entry name" value="LysR_substrate"/>
    <property type="match status" value="1"/>
</dbReference>
<accession>A0A0A3I5C6</accession>
<dbReference type="SUPFAM" id="SSF46785">
    <property type="entry name" value="Winged helix' DNA-binding domain"/>
    <property type="match status" value="1"/>
</dbReference>
<name>A0A0A3I5C6_9BACL</name>
<dbReference type="Gene3D" id="1.10.10.10">
    <property type="entry name" value="Winged helix-like DNA-binding domain superfamily/Winged helix DNA-binding domain"/>
    <property type="match status" value="1"/>
</dbReference>
<evidence type="ECO:0000256" key="1">
    <source>
        <dbReference type="ARBA" id="ARBA00009437"/>
    </source>
</evidence>
<comment type="caution">
    <text evidence="6">The sequence shown here is derived from an EMBL/GenBank/DDBJ whole genome shotgun (WGS) entry which is preliminary data.</text>
</comment>
<keyword evidence="7" id="KW-1185">Reference proteome</keyword>
<dbReference type="AlphaFoldDB" id="A0A0A3I5C6"/>
<evidence type="ECO:0000313" key="7">
    <source>
        <dbReference type="Proteomes" id="UP000030416"/>
    </source>
</evidence>
<dbReference type="Gene3D" id="3.40.190.290">
    <property type="match status" value="1"/>
</dbReference>
<dbReference type="OrthoDB" id="9803735at2"/>
<dbReference type="PROSITE" id="PS50931">
    <property type="entry name" value="HTH_LYSR"/>
    <property type="match status" value="1"/>
</dbReference>
<dbReference type="GO" id="GO:0003677">
    <property type="term" value="F:DNA binding"/>
    <property type="evidence" value="ECO:0007669"/>
    <property type="project" value="UniProtKB-KW"/>
</dbReference>
<dbReference type="FunFam" id="1.10.10.10:FF:000001">
    <property type="entry name" value="LysR family transcriptional regulator"/>
    <property type="match status" value="1"/>
</dbReference>
<organism evidence="6 7">
    <name type="scientific">Ureibacillus manganicus DSM 26584</name>
    <dbReference type="NCBI Taxonomy" id="1384049"/>
    <lineage>
        <taxon>Bacteria</taxon>
        <taxon>Bacillati</taxon>
        <taxon>Bacillota</taxon>
        <taxon>Bacilli</taxon>
        <taxon>Bacillales</taxon>
        <taxon>Caryophanaceae</taxon>
        <taxon>Ureibacillus</taxon>
    </lineage>
</organism>
<dbReference type="PANTHER" id="PTHR30419:SF8">
    <property type="entry name" value="NITROGEN ASSIMILATION TRANSCRIPTIONAL ACTIVATOR-RELATED"/>
    <property type="match status" value="1"/>
</dbReference>
<feature type="domain" description="HTH lysR-type" evidence="5">
    <location>
        <begin position="1"/>
        <end position="58"/>
    </location>
</feature>
<keyword evidence="4" id="KW-0804">Transcription</keyword>
<dbReference type="Proteomes" id="UP000030416">
    <property type="component" value="Unassembled WGS sequence"/>
</dbReference>
<dbReference type="RefSeq" id="WP_036185962.1">
    <property type="nucleotide sequence ID" value="NZ_AVDA01000010.1"/>
</dbReference>
<dbReference type="Pfam" id="PF00126">
    <property type="entry name" value="HTH_1"/>
    <property type="match status" value="1"/>
</dbReference>
<dbReference type="STRING" id="1384049.CD29_10085"/>
<dbReference type="InterPro" id="IPR036390">
    <property type="entry name" value="WH_DNA-bd_sf"/>
</dbReference>
<dbReference type="eggNOG" id="COG0583">
    <property type="taxonomic scope" value="Bacteria"/>
</dbReference>
<dbReference type="GO" id="GO:0005829">
    <property type="term" value="C:cytosol"/>
    <property type="evidence" value="ECO:0007669"/>
    <property type="project" value="TreeGrafter"/>
</dbReference>
<gene>
    <name evidence="6" type="ORF">CD29_10085</name>
</gene>
<protein>
    <submittedName>
        <fullName evidence="6">LysR family transcriptional regulator</fullName>
    </submittedName>
</protein>
<sequence length="289" mass="32860">MELKDLYVFLKVVQQGSFTKAAEEMYVSQPTLSKSLKSLEKELQVKLLERSTKSLALTDAGSIVYSQSMKIFQLVDELEVLLSDLKKVEFGEVKVGIPPLIGTLFFSKIASKFNTVYPNVTLQLTELGAKRIGELVEEGIVHVGFVVLPIDEQKFDTKVFIEDEFVLFVSDDHFFADREIISIEELKEESFILFNRDFTLHDRVIDACNTAGFNPFIAFESSQWDVIIELVAANLGVTLLPRAIYTKQSNPKIKIVKLSERMEWKVGVITKRNAYIPYAVQKFLLECIN</sequence>
<keyword evidence="3" id="KW-0238">DNA-binding</keyword>
<dbReference type="EMBL" id="JPVN01000010">
    <property type="protein sequence ID" value="KGR78715.1"/>
    <property type="molecule type" value="Genomic_DNA"/>
</dbReference>
<dbReference type="PRINTS" id="PR00039">
    <property type="entry name" value="HTHLYSR"/>
</dbReference>
<evidence type="ECO:0000259" key="5">
    <source>
        <dbReference type="PROSITE" id="PS50931"/>
    </source>
</evidence>
<dbReference type="CDD" id="cd08438">
    <property type="entry name" value="PBP2_CidR"/>
    <property type="match status" value="1"/>
</dbReference>
<dbReference type="InterPro" id="IPR005119">
    <property type="entry name" value="LysR_subst-bd"/>
</dbReference>
<evidence type="ECO:0000313" key="6">
    <source>
        <dbReference type="EMBL" id="KGR78715.1"/>
    </source>
</evidence>
<comment type="similarity">
    <text evidence="1">Belongs to the LysR transcriptional regulatory family.</text>
</comment>
<dbReference type="InterPro" id="IPR036388">
    <property type="entry name" value="WH-like_DNA-bd_sf"/>
</dbReference>
<evidence type="ECO:0000256" key="4">
    <source>
        <dbReference type="ARBA" id="ARBA00023163"/>
    </source>
</evidence>